<evidence type="ECO:0000256" key="4">
    <source>
        <dbReference type="ARBA" id="ARBA00023235"/>
    </source>
</evidence>
<name>A0ABY3FYJ0_9BACI</name>
<evidence type="ECO:0000256" key="1">
    <source>
        <dbReference type="ARBA" id="ARBA00004999"/>
    </source>
</evidence>
<dbReference type="Gene3D" id="1.50.10.20">
    <property type="match status" value="2"/>
</dbReference>
<evidence type="ECO:0000256" key="3">
    <source>
        <dbReference type="ARBA" id="ARBA00022737"/>
    </source>
</evidence>
<dbReference type="Proteomes" id="UP000429980">
    <property type="component" value="Unassembled WGS sequence"/>
</dbReference>
<dbReference type="InterPro" id="IPR032696">
    <property type="entry name" value="SQ_cyclase_C"/>
</dbReference>
<reference evidence="7 8" key="1">
    <citation type="submission" date="2019-06" db="EMBL/GenBank/DDBJ databases">
        <title>Genome sequence analysis of &gt;100 Bacillus licheniformis strains suggests intrinsic resistance to this species.</title>
        <authorList>
            <person name="Wels M."/>
            <person name="Siezen R.J."/>
            <person name="Johansen E."/>
            <person name="Stuer-Lauridsen B."/>
            <person name="Bjerre K."/>
            <person name="Nielsen B.K.K."/>
        </authorList>
    </citation>
    <scope>NUCLEOTIDE SEQUENCE [LARGE SCALE GENOMIC DNA]</scope>
    <source>
        <strain evidence="7 8">BAC-15381</strain>
    </source>
</reference>
<dbReference type="Pfam" id="PF13249">
    <property type="entry name" value="SQHop_cyclase_N"/>
    <property type="match status" value="1"/>
</dbReference>
<dbReference type="PROSITE" id="PS01074">
    <property type="entry name" value="TERPENE_SYNTHASES"/>
    <property type="match status" value="1"/>
</dbReference>
<organism evidence="7 8">
    <name type="scientific">Bacillus paralicheniformis</name>
    <dbReference type="NCBI Taxonomy" id="1648923"/>
    <lineage>
        <taxon>Bacteria</taxon>
        <taxon>Bacillati</taxon>
        <taxon>Bacillota</taxon>
        <taxon>Bacilli</taxon>
        <taxon>Bacillales</taxon>
        <taxon>Bacillaceae</taxon>
        <taxon>Bacillus</taxon>
    </lineage>
</organism>
<evidence type="ECO:0000313" key="7">
    <source>
        <dbReference type="EMBL" id="TWL41746.1"/>
    </source>
</evidence>
<comment type="caution">
    <text evidence="7">The sequence shown here is derived from an EMBL/GenBank/DDBJ whole genome shotgun (WGS) entry which is preliminary data.</text>
</comment>
<keyword evidence="8" id="KW-1185">Reference proteome</keyword>
<evidence type="ECO:0000259" key="5">
    <source>
        <dbReference type="Pfam" id="PF13243"/>
    </source>
</evidence>
<comment type="pathway">
    <text evidence="1">Secondary metabolite biosynthesis; hopanoid biosynthesis.</text>
</comment>
<dbReference type="Pfam" id="PF13243">
    <property type="entry name" value="SQHop_cyclase_C"/>
    <property type="match status" value="1"/>
</dbReference>
<accession>A0ABY3FYJ0</accession>
<feature type="domain" description="Squalene cyclase C-terminal" evidence="5">
    <location>
        <begin position="325"/>
        <end position="633"/>
    </location>
</feature>
<dbReference type="InterPro" id="IPR008930">
    <property type="entry name" value="Terpenoid_cyclase/PrenylTrfase"/>
</dbReference>
<evidence type="ECO:0000256" key="2">
    <source>
        <dbReference type="ARBA" id="ARBA00009755"/>
    </source>
</evidence>
<dbReference type="SUPFAM" id="SSF48239">
    <property type="entry name" value="Terpenoid cyclases/Protein prenyltransferases"/>
    <property type="match status" value="2"/>
</dbReference>
<dbReference type="PANTHER" id="PTHR11764">
    <property type="entry name" value="TERPENE CYCLASE/MUTASE FAMILY MEMBER"/>
    <property type="match status" value="1"/>
</dbReference>
<dbReference type="InterPro" id="IPR002365">
    <property type="entry name" value="Terpene_synthase_CS"/>
</dbReference>
<dbReference type="EMBL" id="NILF01000022">
    <property type="protein sequence ID" value="TWL41746.1"/>
    <property type="molecule type" value="Genomic_DNA"/>
</dbReference>
<keyword evidence="4" id="KW-0413">Isomerase</keyword>
<dbReference type="SFLD" id="SFLDG01016">
    <property type="entry name" value="Prenyltransferase_Like_2"/>
    <property type="match status" value="1"/>
</dbReference>
<evidence type="ECO:0000313" key="8">
    <source>
        <dbReference type="Proteomes" id="UP000429980"/>
    </source>
</evidence>
<dbReference type="PANTHER" id="PTHR11764:SF20">
    <property type="entry name" value="LANOSTEROL SYNTHASE"/>
    <property type="match status" value="1"/>
</dbReference>
<dbReference type="InterPro" id="IPR018333">
    <property type="entry name" value="Squalene_cyclase"/>
</dbReference>
<keyword evidence="3" id="KW-0677">Repeat</keyword>
<feature type="domain" description="Squalene cyclase N-terminal" evidence="6">
    <location>
        <begin position="33"/>
        <end position="310"/>
    </location>
</feature>
<protein>
    <submittedName>
        <fullName evidence="7">Sporulenol synthase</fullName>
    </submittedName>
</protein>
<dbReference type="InterPro" id="IPR032697">
    <property type="entry name" value="SQ_cyclase_N"/>
</dbReference>
<dbReference type="NCBIfam" id="TIGR01787">
    <property type="entry name" value="squalene_cyclas"/>
    <property type="match status" value="1"/>
</dbReference>
<comment type="similarity">
    <text evidence="2">Belongs to the terpene cyclase/mutase family.</text>
</comment>
<proteinExistence type="inferred from homology"/>
<evidence type="ECO:0000259" key="6">
    <source>
        <dbReference type="Pfam" id="PF13249"/>
    </source>
</evidence>
<gene>
    <name evidence="7" type="ORF">CHCC15381_3915</name>
</gene>
<sequence length="645" mass="73304">MTHFRNEYSKMKEMRRLRSLLEDVKAFRQKTLAKLQNRQRPDGSWRFCFEGPVMTDSFFILMLTSLGDQDSSLITSLAERIRSKQSGDGAFRNHPDETAGNLTATVQGYTGMLASGLYDRRDAHMQKAEAFIKAAGGLKNVHFMTKWMLAANGLYPWPRAYIPLSFLLIPPYFPLHFYHFSTYARIHFVPMAITFNRRFSLKNNQIGSLRHLDETMSKNPLEWLNIRSFDERTFYSFNLQWKQLFQWPAYVHQLGFEAGKKYMLDRIEEDGTLYSYASATMFMIYSLLAMGISKNAPVVKKAVGGIKSLISSCGEEGFHLENSTSTVWDTALISFAMHESGIPEQHSSISSAADYLLKRQHVKKADWAVSNPQAAPGGWGFSHINTNNPDLDDTAAALKAIPFQRRPAAWNRGLTWLLSMQNKDGGFSAFEKNVDHPLIRNLPLESAADAAVDPSTADLTGRVLHLLGLKERLTDDHPAVRRALRWLDHHQEADGSWYGRWGVCFIYGTWAALTGMKAVGISRNHASVRKAVSWLKSIQLEDGSWGESCKSCEAKRFVPLHFGTVVQSSWALEALLQYERPDDPKILKGIRFLTDDHESSPERLEYPTGIGLPKQFYIRYHSYPFVFSLLASSAFIKKAEMRETY</sequence>